<evidence type="ECO:0000313" key="1">
    <source>
        <dbReference type="EMBL" id="WTZ14027.1"/>
    </source>
</evidence>
<dbReference type="AlphaFoldDB" id="A0AAU3IBZ1"/>
<dbReference type="InterPro" id="IPR011989">
    <property type="entry name" value="ARM-like"/>
</dbReference>
<proteinExistence type="predicted"/>
<dbReference type="EMBL" id="CP109546">
    <property type="protein sequence ID" value="WTZ14027.1"/>
    <property type="molecule type" value="Genomic_DNA"/>
</dbReference>
<dbReference type="Gene3D" id="1.25.10.10">
    <property type="entry name" value="Leucine-rich Repeat Variant"/>
    <property type="match status" value="2"/>
</dbReference>
<evidence type="ECO:0008006" key="2">
    <source>
        <dbReference type="Google" id="ProtNLM"/>
    </source>
</evidence>
<protein>
    <recommendedName>
        <fullName evidence="2">Leucine rich repeat variant</fullName>
    </recommendedName>
</protein>
<organism evidence="1">
    <name type="scientific">Streptomyces sp. NBC_01393</name>
    <dbReference type="NCBI Taxonomy" id="2903851"/>
    <lineage>
        <taxon>Bacteria</taxon>
        <taxon>Bacillati</taxon>
        <taxon>Actinomycetota</taxon>
        <taxon>Actinomycetes</taxon>
        <taxon>Kitasatosporales</taxon>
        <taxon>Streptomycetaceae</taxon>
        <taxon>Streptomyces</taxon>
    </lineage>
</organism>
<sequence length="485" mass="51951">MSSSTEPPVAAQPDLDVLLPGLAGNPSAPPEVLIRLTAASIDRSGLARRRDLPPEAAAVLATDPDAAVRSDLAAHPHLPPAVQLALAGDADPGVRGRLAEGAEYFTTAGVHGRLVPDPLAREVYELLTCDPEPKVRRALAFNPQLPEDLRVGMLDDPDARTAAIAASEWPSVPVGRIQELLPRVTGHFGRQLLLLRLDGPLPVEAAYALVAEIDSAVDGTSRSEGLLRQVAEVADLDTGLTDRFLATPDLRAAVAANPTLPFEHVEDLARDPDNQVRAVVAARRGLDPVLRESIPVDYDDRSSSVVGWLRTEDLSAADRMAFARSRHQIFRKTLALRPDLPDDVVGILAEDESFAVRLFVCERQPNAPGRLLARIAEKWTSYSRWDMLGHKNFPADAATRLARSDDVQDRAVSAAHPGLPADTIEALLTDESDAVRRWAATNPAIPAGRLTELLGAADRSVASGAAANPSLPLTAMHRILDRAGL</sequence>
<gene>
    <name evidence="1" type="ORF">OG699_42395</name>
</gene>
<name>A0AAU3IBZ1_9ACTN</name>
<accession>A0AAU3IBZ1</accession>
<reference evidence="1" key="1">
    <citation type="submission" date="2022-10" db="EMBL/GenBank/DDBJ databases">
        <title>The complete genomes of actinobacterial strains from the NBC collection.</title>
        <authorList>
            <person name="Joergensen T.S."/>
            <person name="Alvarez Arevalo M."/>
            <person name="Sterndorff E.B."/>
            <person name="Faurdal D."/>
            <person name="Vuksanovic O."/>
            <person name="Mourched A.-S."/>
            <person name="Charusanti P."/>
            <person name="Shaw S."/>
            <person name="Blin K."/>
            <person name="Weber T."/>
        </authorList>
    </citation>
    <scope>NUCLEOTIDE SEQUENCE</scope>
    <source>
        <strain evidence="1">NBC_01393</strain>
    </source>
</reference>